<dbReference type="Pfam" id="PF00106">
    <property type="entry name" value="adh_short"/>
    <property type="match status" value="1"/>
</dbReference>
<organism evidence="2 3">
    <name type="scientific">Sediminihaliea albiluteola</name>
    <dbReference type="NCBI Taxonomy" id="2758564"/>
    <lineage>
        <taxon>Bacteria</taxon>
        <taxon>Pseudomonadati</taxon>
        <taxon>Pseudomonadota</taxon>
        <taxon>Gammaproteobacteria</taxon>
        <taxon>Cellvibrionales</taxon>
        <taxon>Halieaceae</taxon>
        <taxon>Sediminihaliea</taxon>
    </lineage>
</organism>
<dbReference type="Proteomes" id="UP000539350">
    <property type="component" value="Unassembled WGS sequence"/>
</dbReference>
<dbReference type="SUPFAM" id="SSF51735">
    <property type="entry name" value="NAD(P)-binding Rossmann-fold domains"/>
    <property type="match status" value="1"/>
</dbReference>
<accession>A0A7W2YKJ4</accession>
<name>A0A7W2YKJ4_9GAMM</name>
<evidence type="ECO:0000313" key="3">
    <source>
        <dbReference type="Proteomes" id="UP000539350"/>
    </source>
</evidence>
<keyword evidence="3" id="KW-1185">Reference proteome</keyword>
<evidence type="ECO:0000313" key="2">
    <source>
        <dbReference type="EMBL" id="MBA6413779.1"/>
    </source>
</evidence>
<dbReference type="InterPro" id="IPR036291">
    <property type="entry name" value="NAD(P)-bd_dom_sf"/>
</dbReference>
<sequence>MSTTKHRVSIVTGASRGAGMGIAIALGSFGDTVYITGRSVKDGDSSLPGTIYATADAVNEAGGKAIPLVCDHADDKNVEEVFKQIQKDHGRLDILVNNATHLPEGLTEPAPFWKKSLNQVDILNVGLRSHYVSSYFAAPLLIANGKGLVVNTSSYGGRIYAHGPAYGAGKAGADKMAHDMAIDFQPFNVAVISLWLGLLQTERTKRAMAADSDQYTAMKDAMETPEFSGLVIDALSKDPEIMTKTGQVFLGAELAQSYGILDINGNAPPSQREHFGDTTTFGEAVIY</sequence>
<dbReference type="PRINTS" id="PR00080">
    <property type="entry name" value="SDRFAMILY"/>
</dbReference>
<dbReference type="InterPro" id="IPR002347">
    <property type="entry name" value="SDR_fam"/>
</dbReference>
<gene>
    <name evidence="2" type="ORF">H2508_11725</name>
</gene>
<dbReference type="Gene3D" id="3.40.50.720">
    <property type="entry name" value="NAD(P)-binding Rossmann-like Domain"/>
    <property type="match status" value="1"/>
</dbReference>
<protein>
    <submittedName>
        <fullName evidence="2">SDR family NAD(P)-dependent oxidoreductase</fullName>
    </submittedName>
</protein>
<reference evidence="2 3" key="1">
    <citation type="submission" date="2020-07" db="EMBL/GenBank/DDBJ databases">
        <title>Halieaceae bacterium, F7430, whole genome shotgun sequencing project.</title>
        <authorList>
            <person name="Jiang S."/>
            <person name="Liu Z.W."/>
            <person name="Du Z.J."/>
        </authorList>
    </citation>
    <scope>NUCLEOTIDE SEQUENCE [LARGE SCALE GENOMIC DNA]</scope>
    <source>
        <strain evidence="2 3">F7430</strain>
    </source>
</reference>
<comment type="caution">
    <text evidence="2">The sequence shown here is derived from an EMBL/GenBank/DDBJ whole genome shotgun (WGS) entry which is preliminary data.</text>
</comment>
<dbReference type="PANTHER" id="PTHR44147:SF2">
    <property type="entry name" value="DEHYDROGENASE_REDUCTASE SDR FAMILY MEMBER 1"/>
    <property type="match status" value="1"/>
</dbReference>
<dbReference type="AlphaFoldDB" id="A0A7W2YKJ4"/>
<dbReference type="RefSeq" id="WP_182173805.1">
    <property type="nucleotide sequence ID" value="NZ_JACFXU010000016.1"/>
</dbReference>
<evidence type="ECO:0000256" key="1">
    <source>
        <dbReference type="RuleBase" id="RU000363"/>
    </source>
</evidence>
<dbReference type="PRINTS" id="PR00081">
    <property type="entry name" value="GDHRDH"/>
</dbReference>
<comment type="similarity">
    <text evidence="1">Belongs to the short-chain dehydrogenases/reductases (SDR) family.</text>
</comment>
<proteinExistence type="inferred from homology"/>
<dbReference type="PANTHER" id="PTHR44147">
    <property type="entry name" value="DEHYDROGENASE/REDUCTASE SDR FAMILY MEMBER 1"/>
    <property type="match status" value="1"/>
</dbReference>
<dbReference type="EMBL" id="JACFXU010000016">
    <property type="protein sequence ID" value="MBA6413779.1"/>
    <property type="molecule type" value="Genomic_DNA"/>
</dbReference>